<reference evidence="2 3" key="1">
    <citation type="journal article" date="2008" name="Nature">
        <title>The genome of Laccaria bicolor provides insights into mycorrhizal symbiosis.</title>
        <authorList>
            <person name="Martin F."/>
            <person name="Aerts A."/>
            <person name="Ahren D."/>
            <person name="Brun A."/>
            <person name="Danchin E.G.J."/>
            <person name="Duchaussoy F."/>
            <person name="Gibon J."/>
            <person name="Kohler A."/>
            <person name="Lindquist E."/>
            <person name="Pereda V."/>
            <person name="Salamov A."/>
            <person name="Shapiro H.J."/>
            <person name="Wuyts J."/>
            <person name="Blaudez D."/>
            <person name="Buee M."/>
            <person name="Brokstein P."/>
            <person name="Canbaeck B."/>
            <person name="Cohen D."/>
            <person name="Courty P.E."/>
            <person name="Coutinho P.M."/>
            <person name="Delaruelle C."/>
            <person name="Detter J.C."/>
            <person name="Deveau A."/>
            <person name="DiFazio S."/>
            <person name="Duplessis S."/>
            <person name="Fraissinet-Tachet L."/>
            <person name="Lucic E."/>
            <person name="Frey-Klett P."/>
            <person name="Fourrey C."/>
            <person name="Feussner I."/>
            <person name="Gay G."/>
            <person name="Grimwood J."/>
            <person name="Hoegger P.J."/>
            <person name="Jain P."/>
            <person name="Kilaru S."/>
            <person name="Labbe J."/>
            <person name="Lin Y.C."/>
            <person name="Legue V."/>
            <person name="Le Tacon F."/>
            <person name="Marmeisse R."/>
            <person name="Melayah D."/>
            <person name="Montanini B."/>
            <person name="Muratet M."/>
            <person name="Nehls U."/>
            <person name="Niculita-Hirzel H."/>
            <person name="Oudot-Le Secq M.P."/>
            <person name="Peter M."/>
            <person name="Quesneville H."/>
            <person name="Rajashekar B."/>
            <person name="Reich M."/>
            <person name="Rouhier N."/>
            <person name="Schmutz J."/>
            <person name="Yin T."/>
            <person name="Chalot M."/>
            <person name="Henrissat B."/>
            <person name="Kuees U."/>
            <person name="Lucas S."/>
            <person name="Van de Peer Y."/>
            <person name="Podila G.K."/>
            <person name="Polle A."/>
            <person name="Pukkila P.J."/>
            <person name="Richardson P.M."/>
            <person name="Rouze P."/>
            <person name="Sanders I.R."/>
            <person name="Stajich J.E."/>
            <person name="Tunlid A."/>
            <person name="Tuskan G."/>
            <person name="Grigoriev I.V."/>
        </authorList>
    </citation>
    <scope>NUCLEOTIDE SEQUENCE [LARGE SCALE GENOMIC DNA]</scope>
    <source>
        <strain evidence="3">S238N-H82 / ATCC MYA-4686</strain>
    </source>
</reference>
<accession>B0DE63</accession>
<sequence length="118" mass="13136">MKHDTVVQVVLCDIDEAMVAAMKAGIQNFIEAQFHALGDWFSWTWKMGASQVSGNIEASLCQSYQLGHPNGWILTDPRVASAPSPPRQILLRVFTMANRNTTPSLPHPPRLSPGLRRR</sequence>
<proteinExistence type="predicted"/>
<dbReference type="Proteomes" id="UP000001194">
    <property type="component" value="Unassembled WGS sequence"/>
</dbReference>
<dbReference type="EMBL" id="DS547105">
    <property type="protein sequence ID" value="EDR07209.1"/>
    <property type="molecule type" value="Genomic_DNA"/>
</dbReference>
<organism evidence="3">
    <name type="scientific">Laccaria bicolor (strain S238N-H82 / ATCC MYA-4686)</name>
    <name type="common">Bicoloured deceiver</name>
    <name type="synonym">Laccaria laccata var. bicolor</name>
    <dbReference type="NCBI Taxonomy" id="486041"/>
    <lineage>
        <taxon>Eukaryota</taxon>
        <taxon>Fungi</taxon>
        <taxon>Dikarya</taxon>
        <taxon>Basidiomycota</taxon>
        <taxon>Agaricomycotina</taxon>
        <taxon>Agaricomycetes</taxon>
        <taxon>Agaricomycetidae</taxon>
        <taxon>Agaricales</taxon>
        <taxon>Agaricineae</taxon>
        <taxon>Hydnangiaceae</taxon>
        <taxon>Laccaria</taxon>
    </lineage>
</organism>
<gene>
    <name evidence="2" type="ORF">LACBIDRAFT_298855</name>
</gene>
<dbReference type="AlphaFoldDB" id="B0DE63"/>
<dbReference type="KEGG" id="lbc:LACBIDRAFT_298855"/>
<evidence type="ECO:0000313" key="3">
    <source>
        <dbReference type="Proteomes" id="UP000001194"/>
    </source>
</evidence>
<dbReference type="GeneID" id="6077850"/>
<dbReference type="HOGENOM" id="CLU_2073569_0_0_1"/>
<dbReference type="InParanoid" id="B0DE63"/>
<protein>
    <submittedName>
        <fullName evidence="2">Predicted protein</fullName>
    </submittedName>
</protein>
<evidence type="ECO:0000256" key="1">
    <source>
        <dbReference type="SAM" id="MobiDB-lite"/>
    </source>
</evidence>
<name>B0DE63_LACBS</name>
<dbReference type="OrthoDB" id="62120at2759"/>
<feature type="region of interest" description="Disordered" evidence="1">
    <location>
        <begin position="99"/>
        <end position="118"/>
    </location>
</feature>
<evidence type="ECO:0000313" key="2">
    <source>
        <dbReference type="EMBL" id="EDR07209.1"/>
    </source>
</evidence>
<dbReference type="Gene3D" id="3.20.20.80">
    <property type="entry name" value="Glycosidases"/>
    <property type="match status" value="1"/>
</dbReference>
<keyword evidence="3" id="KW-1185">Reference proteome</keyword>
<dbReference type="RefSeq" id="XP_001882140.1">
    <property type="nucleotide sequence ID" value="XM_001882105.1"/>
</dbReference>